<dbReference type="AlphaFoldDB" id="A0A813D916"/>
<name>A0A813D916_POLGL</name>
<dbReference type="EMBL" id="CAJNNV010001162">
    <property type="protein sequence ID" value="CAE8584417.1"/>
    <property type="molecule type" value="Genomic_DNA"/>
</dbReference>
<evidence type="ECO:0000256" key="2">
    <source>
        <dbReference type="SAM" id="Coils"/>
    </source>
</evidence>
<dbReference type="SMART" id="SM00698">
    <property type="entry name" value="MORN"/>
    <property type="match status" value="19"/>
</dbReference>
<organism evidence="4 5">
    <name type="scientific">Polarella glacialis</name>
    <name type="common">Dinoflagellate</name>
    <dbReference type="NCBI Taxonomy" id="89957"/>
    <lineage>
        <taxon>Eukaryota</taxon>
        <taxon>Sar</taxon>
        <taxon>Alveolata</taxon>
        <taxon>Dinophyceae</taxon>
        <taxon>Suessiales</taxon>
        <taxon>Suessiaceae</taxon>
        <taxon>Polarella</taxon>
    </lineage>
</organism>
<feature type="compositionally biased region" description="Polar residues" evidence="3">
    <location>
        <begin position="734"/>
        <end position="747"/>
    </location>
</feature>
<keyword evidence="2" id="KW-0175">Coiled coil</keyword>
<feature type="region of interest" description="Disordered" evidence="3">
    <location>
        <begin position="413"/>
        <end position="433"/>
    </location>
</feature>
<dbReference type="Gene3D" id="2.20.110.10">
    <property type="entry name" value="Histone H3 K4-specific methyltransferase SET7/9 N-terminal domain"/>
    <property type="match status" value="5"/>
</dbReference>
<evidence type="ECO:0000256" key="1">
    <source>
        <dbReference type="ARBA" id="ARBA00022737"/>
    </source>
</evidence>
<proteinExistence type="predicted"/>
<dbReference type="Pfam" id="PF02493">
    <property type="entry name" value="MORN"/>
    <property type="match status" value="17"/>
</dbReference>
<sequence>MLGGRYPVNRTFRGGDHYSGDCVENHVKDGKGTYTWANGDVYDGQFAKDRQEGQGKLTRPSVEEEYVGSWLADLRHGRGELRVRGGEVVFQGDWCRDELISGLRTGADGSRYEGGFLGLRRQGRGRDVSPQGTSYEGEFVGDECHGQGTIVLSKASASPSSSSSRAVASFTGVFVRSLPHGFGRLCYLNGDQYDGMVVDFTREGTGCLVTSRGERYDGGWLNDVQEGSGTCEWPGGDVYTGQWRAGQRHGRGRHEKPGQWCYDGPWESGRRHGNDGRLDLASGDSYRGSWAEDVLNGEGSHANKRTGESYRGQYFKGRRCGEGSAVLSDGSNYQGRWEDGQIAGQGQLIDAATGDRYVGELLAGELHGSGRCEHASGDVYEGSFCRGRRHGHGRLSSVRDNETYEGLWAEGVRSGEGTSSSRDGSKQYWGQWRQDKMNGEGKLRCPEYSYRGTLRDGLRDGHGICSVEAGGEYEGQWLAGEYNGKGRFCAKAGGRSVGDVGIAQPGSVEEYDGEWVRGKREGNGVWQDGKGNTFTGTFVDGVLQGTGSVKLPSNDCYQGEWCRGRKHGRGVFRFWDGARIEGEWCDDQLKGTGTHVSAAGERTTRTYGHLTDAITPKREVERPSMAVPGETAEPSSRRRLSGHGGDAVTSDGTPCGARGAAARGGRGATALPSGGRGRGCGSRVLDGELDVLNDSLEEELANIEDRGARTLSAPSNPRHIAAKSAKAALVAPSRPQSGRQSLGTQGSVVRDEQPAPGRPQRQSAAAASGHCRPSGATPQAALPSPGPTGPRVEEVKQEESLEDAPQDRHLLAQLARGLAADNLRLREELAAARLEIRELRMHFDQGGEAGPCRLGDDPVQSCGRKVWTEGRLF</sequence>
<feature type="region of interest" description="Disordered" evidence="3">
    <location>
        <begin position="611"/>
        <end position="680"/>
    </location>
</feature>
<dbReference type="InterPro" id="IPR003409">
    <property type="entry name" value="MORN"/>
</dbReference>
<dbReference type="Proteomes" id="UP000654075">
    <property type="component" value="Unassembled WGS sequence"/>
</dbReference>
<keyword evidence="5" id="KW-1185">Reference proteome</keyword>
<dbReference type="OrthoDB" id="270720at2759"/>
<accession>A0A813D916</accession>
<feature type="compositionally biased region" description="Low complexity" evidence="3">
    <location>
        <begin position="722"/>
        <end position="731"/>
    </location>
</feature>
<comment type="caution">
    <text evidence="4">The sequence shown here is derived from an EMBL/GenBank/DDBJ whole genome shotgun (WGS) entry which is preliminary data.</text>
</comment>
<keyword evidence="1" id="KW-0677">Repeat</keyword>
<dbReference type="SUPFAM" id="SSF82185">
    <property type="entry name" value="Histone H3 K4-specific methyltransferase SET7/9 N-terminal domain"/>
    <property type="match status" value="6"/>
</dbReference>
<evidence type="ECO:0000313" key="4">
    <source>
        <dbReference type="EMBL" id="CAE8584417.1"/>
    </source>
</evidence>
<evidence type="ECO:0000256" key="3">
    <source>
        <dbReference type="SAM" id="MobiDB-lite"/>
    </source>
</evidence>
<reference evidence="4" key="1">
    <citation type="submission" date="2021-02" db="EMBL/GenBank/DDBJ databases">
        <authorList>
            <person name="Dougan E. K."/>
            <person name="Rhodes N."/>
            <person name="Thang M."/>
            <person name="Chan C."/>
        </authorList>
    </citation>
    <scope>NUCLEOTIDE SEQUENCE</scope>
</reference>
<evidence type="ECO:0000313" key="5">
    <source>
        <dbReference type="Proteomes" id="UP000654075"/>
    </source>
</evidence>
<dbReference type="PANTHER" id="PTHR23084">
    <property type="entry name" value="PHOSPHATIDYLINOSITOL-4-PHOSPHATE 5-KINASE RELATED"/>
    <property type="match status" value="1"/>
</dbReference>
<dbReference type="OMA" id="YGVEVIM"/>
<dbReference type="PANTHER" id="PTHR23084:SF263">
    <property type="entry name" value="MORN REPEAT-CONTAINING PROTEIN 1"/>
    <property type="match status" value="1"/>
</dbReference>
<feature type="compositionally biased region" description="Basic and acidic residues" evidence="3">
    <location>
        <begin position="791"/>
        <end position="805"/>
    </location>
</feature>
<feature type="region of interest" description="Disordered" evidence="3">
    <location>
        <begin position="707"/>
        <end position="805"/>
    </location>
</feature>
<gene>
    <name evidence="4" type="ORF">PGLA1383_LOCUS3351</name>
</gene>
<feature type="coiled-coil region" evidence="2">
    <location>
        <begin position="815"/>
        <end position="842"/>
    </location>
</feature>
<protein>
    <submittedName>
        <fullName evidence="4">Uncharacterized protein</fullName>
    </submittedName>
</protein>